<evidence type="ECO:0000256" key="13">
    <source>
        <dbReference type="ARBA" id="ARBA00022839"/>
    </source>
</evidence>
<reference evidence="26" key="1">
    <citation type="submission" date="2013-10" db="EMBL/GenBank/DDBJ databases">
        <title>Genomic analysis of the causative agents of coccidiosis in chickens.</title>
        <authorList>
            <person name="Reid A.J."/>
            <person name="Blake D."/>
            <person name="Billington K."/>
            <person name="Browne H."/>
            <person name="Dunn M."/>
            <person name="Hung S."/>
            <person name="Kawahara F."/>
            <person name="Miranda-Saavedra D."/>
            <person name="Mourier T."/>
            <person name="Nagra H."/>
            <person name="Otto T.D."/>
            <person name="Rawlings N."/>
            <person name="Sanchez A."/>
            <person name="Sanders M."/>
            <person name="Subramaniam C."/>
            <person name="Tay Y."/>
            <person name="Dear P."/>
            <person name="Doerig C."/>
            <person name="Gruber A."/>
            <person name="Parkinson J."/>
            <person name="Shirley M."/>
            <person name="Wan K.L."/>
            <person name="Berriman M."/>
            <person name="Tomley F."/>
            <person name="Pain A."/>
        </authorList>
    </citation>
    <scope>NUCLEOTIDE SEQUENCE</scope>
    <source>
        <strain evidence="26">Houghton</strain>
    </source>
</reference>
<evidence type="ECO:0000256" key="16">
    <source>
        <dbReference type="ARBA" id="ARBA00023014"/>
    </source>
</evidence>
<dbReference type="Gene3D" id="1.10.132.60">
    <property type="entry name" value="DNA polymerase family B, C-terminal domain"/>
    <property type="match status" value="1"/>
</dbReference>
<dbReference type="VEuPathDB" id="ToxoDB:EAH_00001440"/>
<dbReference type="GO" id="GO:0000166">
    <property type="term" value="F:nucleotide binding"/>
    <property type="evidence" value="ECO:0007669"/>
    <property type="project" value="InterPro"/>
</dbReference>
<keyword evidence="4 20" id="KW-0004">4Fe-4S</keyword>
<dbReference type="InterPro" id="IPR036397">
    <property type="entry name" value="RNaseH_sf"/>
</dbReference>
<keyword evidence="14 20" id="KW-0239">DNA-directed DNA polymerase</keyword>
<dbReference type="GO" id="GO:0006297">
    <property type="term" value="P:nucleotide-excision repair, DNA gap filling"/>
    <property type="evidence" value="ECO:0007669"/>
    <property type="project" value="TreeGrafter"/>
</dbReference>
<keyword evidence="10 20" id="KW-0863">Zinc-finger</keyword>
<evidence type="ECO:0000259" key="23">
    <source>
        <dbReference type="Pfam" id="PF00136"/>
    </source>
</evidence>
<keyword evidence="11" id="KW-0378">Hydrolase</keyword>
<keyword evidence="6 20" id="KW-0548">Nucleotidyltransferase</keyword>
<dbReference type="Gene3D" id="1.10.287.690">
    <property type="entry name" value="Helix hairpin bin"/>
    <property type="match status" value="1"/>
</dbReference>
<evidence type="ECO:0000256" key="1">
    <source>
        <dbReference type="ARBA" id="ARBA00001966"/>
    </source>
</evidence>
<keyword evidence="17 20" id="KW-0238">DNA-binding</keyword>
<evidence type="ECO:0000256" key="4">
    <source>
        <dbReference type="ARBA" id="ARBA00022485"/>
    </source>
</evidence>
<evidence type="ECO:0000256" key="3">
    <source>
        <dbReference type="ARBA" id="ARBA00005755"/>
    </source>
</evidence>
<evidence type="ECO:0000256" key="22">
    <source>
        <dbReference type="SAM" id="Phobius"/>
    </source>
</evidence>
<evidence type="ECO:0000256" key="21">
    <source>
        <dbReference type="SAM" id="MobiDB-lite"/>
    </source>
</evidence>
<dbReference type="InterPro" id="IPR006133">
    <property type="entry name" value="DNA-dir_DNA_pol_B_exonuc"/>
</dbReference>
<dbReference type="CDD" id="cd05533">
    <property type="entry name" value="POLBc_delta"/>
    <property type="match status" value="1"/>
</dbReference>
<accession>U6GHV3</accession>
<evidence type="ECO:0000256" key="9">
    <source>
        <dbReference type="ARBA" id="ARBA00022723"/>
    </source>
</evidence>
<comment type="similarity">
    <text evidence="3 20">Belongs to the DNA polymerase type-B family.</text>
</comment>
<evidence type="ECO:0000256" key="18">
    <source>
        <dbReference type="ARBA" id="ARBA00023242"/>
    </source>
</evidence>
<dbReference type="EC" id="2.7.7.7" evidence="20"/>
<keyword evidence="8" id="KW-0540">Nuclease</keyword>
<dbReference type="Gene3D" id="3.30.342.10">
    <property type="entry name" value="DNA Polymerase, chain B, domain 1"/>
    <property type="match status" value="1"/>
</dbReference>
<dbReference type="GO" id="GO:0043625">
    <property type="term" value="C:delta DNA polymerase complex"/>
    <property type="evidence" value="ECO:0007669"/>
    <property type="project" value="TreeGrafter"/>
</dbReference>
<evidence type="ECO:0000256" key="14">
    <source>
        <dbReference type="ARBA" id="ARBA00022932"/>
    </source>
</evidence>
<evidence type="ECO:0000256" key="8">
    <source>
        <dbReference type="ARBA" id="ARBA00022722"/>
    </source>
</evidence>
<dbReference type="SMART" id="SM00486">
    <property type="entry name" value="POLBc"/>
    <property type="match status" value="1"/>
</dbReference>
<sequence length="1238" mass="136038">MAGATVVPSASPPAASSEMTSSVLGFEKAGPSRAAAEETWKRLLKSWRREDTNTKKNVQTGGTNKRRQQKARSAGCLRCLCAAAGEEDLIFFQLDVAAATAFRHSVPEAILQRPLQLQQEALSNGARSAVAAAAANAAATGVADAAAANGAAAVRPPPSILTASSLSAAEAARANSTSPMVRLYGVTADGRSVVCNVHGFFPYCYVECPGPLAAAMRAAAPAAGAGAGQGCCGWQQNAVTEALRAVIDVRLVKCSKTFEKRILDVRVEEKESVMYYSPSKLHQFFFRVTAASPQLIGSIRSFIESGIRLRLPEGFGGAAGGGEALTLPSTAFEANIPFVLRFMVDAQVTGCCWLKANKGKYVVRPASLRESRCQEEVDIHYNDIEALPLQGEYQSLPPLRMLSFDIECVKATGQGFPEAQEDPVIQISSIVAEHRREQTHKEKAAGAGAAGGAAATGRAAEASTGDATEQPVCRVIFALNECAPIAGAWVFWFEDEAEMLIKWAEFVREVDPDFLTGYNCINFDLCYLLTRAAALKAEGVNSLSRLKAFESRISDTRFSSRALGTHDNKEIPVEGRVQFDVLELVRRDYKLKSYSLNFVSSEFLKEQKEDVHYSMIGDLFRGSPTTRRRIAVYCLKDALQLHYLVPSVKRVGGDRDDKYEGATVLEPLKGFYNMPISTLDFASLYPSIMMAHNICYSTLVKGTDVQTLQQDTLTHTTSSPRHTFVKASVRRGVLPMIVEELIAARKVAKAEMSKAEDKFMKSVLNGRQLALKITANSVYGYTGATVGGQLPCLEVATSITCFGRDMIEYTKRRVEELYTKANGYEHNAVVVYGDTDSVMIRFGTNSIQEAMKLGREAANKISGEFIRPIKLEFEKVYCPFLLMNKKRYAGLLYTNPTHYDKIDSKGIETVRRDFSMLVQIMVDTVLKKMLIDKDVENAKAYTRNKIAELLQNKIDLSLLVQTKSLGKLDYDTKLPHVELAKKLRKRDPGTAPNVGDRISYVVVQGSKGQAQYERAEDPLYVLENNLPIDTQHYLETLKGPLMRIFEGVMNDPESLFINPCIDINTSFLLFRALDPVPILLTASVLMLITSLLFTAIALRTISMTLMDSFDPFCSLFVFSGLHTLKKTLTVSSQGAMSKFIKKGVQCIGCRVTITEGALCKHCQAKEGTIAAAKAAEVRALEKEHNALWTECQRCQGSLLQDVICINRDCPIFYRRAKVKKEVGALEATLQRLHLSNDW</sequence>
<dbReference type="InterPro" id="IPR050240">
    <property type="entry name" value="DNA_pol_type-B"/>
</dbReference>
<evidence type="ECO:0000259" key="24">
    <source>
        <dbReference type="Pfam" id="PF03104"/>
    </source>
</evidence>
<dbReference type="PANTHER" id="PTHR10322">
    <property type="entry name" value="DNA POLYMERASE CATALYTIC SUBUNIT"/>
    <property type="match status" value="1"/>
</dbReference>
<dbReference type="OrthoDB" id="2414538at2759"/>
<keyword evidence="13" id="KW-0269">Exonuclease</keyword>
<dbReference type="GO" id="GO:0051539">
    <property type="term" value="F:4 iron, 4 sulfur cluster binding"/>
    <property type="evidence" value="ECO:0007669"/>
    <property type="project" value="UniProtKB-KW"/>
</dbReference>
<keyword evidence="16 20" id="KW-0411">Iron-sulfur</keyword>
<comment type="catalytic activity">
    <reaction evidence="19 20">
        <text>DNA(n) + a 2'-deoxyribonucleoside 5'-triphosphate = DNA(n+1) + diphosphate</text>
        <dbReference type="Rhea" id="RHEA:22508"/>
        <dbReference type="Rhea" id="RHEA-COMP:17339"/>
        <dbReference type="Rhea" id="RHEA-COMP:17340"/>
        <dbReference type="ChEBI" id="CHEBI:33019"/>
        <dbReference type="ChEBI" id="CHEBI:61560"/>
        <dbReference type="ChEBI" id="CHEBI:173112"/>
        <dbReference type="EC" id="2.7.7.7"/>
    </reaction>
</comment>
<dbReference type="InterPro" id="IPR017964">
    <property type="entry name" value="DNA-dir_DNA_pol_B_CS"/>
</dbReference>
<dbReference type="InterPro" id="IPR023211">
    <property type="entry name" value="DNA_pol_palm_dom_sf"/>
</dbReference>
<dbReference type="RefSeq" id="XP_013250680.1">
    <property type="nucleotide sequence ID" value="XM_013395226.1"/>
</dbReference>
<dbReference type="InterPro" id="IPR042087">
    <property type="entry name" value="DNA_pol_B_thumb"/>
</dbReference>
<feature type="region of interest" description="Disordered" evidence="21">
    <location>
        <begin position="1"/>
        <end position="23"/>
    </location>
</feature>
<evidence type="ECO:0000259" key="25">
    <source>
        <dbReference type="Pfam" id="PF14260"/>
    </source>
</evidence>
<comment type="cofactor">
    <cofactor evidence="1 20">
        <name>[4Fe-4S] cluster</name>
        <dbReference type="ChEBI" id="CHEBI:49883"/>
    </cofactor>
</comment>
<dbReference type="Pfam" id="PF14260">
    <property type="entry name" value="zf-C4pol"/>
    <property type="match status" value="1"/>
</dbReference>
<keyword evidence="12 20" id="KW-0862">Zinc</keyword>
<dbReference type="GO" id="GO:0003677">
    <property type="term" value="F:DNA binding"/>
    <property type="evidence" value="ECO:0007669"/>
    <property type="project" value="UniProtKB-KW"/>
</dbReference>
<feature type="domain" description="C4-type zinc-finger of DNA polymerase delta" evidence="25">
    <location>
        <begin position="1146"/>
        <end position="1215"/>
    </location>
</feature>
<dbReference type="FunFam" id="3.30.420.10:FF:000004">
    <property type="entry name" value="DNA polymerase"/>
    <property type="match status" value="1"/>
</dbReference>
<dbReference type="Pfam" id="PF03104">
    <property type="entry name" value="DNA_pol_B_exo1"/>
    <property type="match status" value="1"/>
</dbReference>
<dbReference type="Proteomes" id="UP000018050">
    <property type="component" value="Unassembled WGS sequence"/>
</dbReference>
<reference evidence="26" key="2">
    <citation type="submission" date="2013-10" db="EMBL/GenBank/DDBJ databases">
        <authorList>
            <person name="Aslett M."/>
        </authorList>
    </citation>
    <scope>NUCLEOTIDE SEQUENCE</scope>
    <source>
        <strain evidence="26">Houghton</strain>
    </source>
</reference>
<evidence type="ECO:0000256" key="6">
    <source>
        <dbReference type="ARBA" id="ARBA00022695"/>
    </source>
</evidence>
<dbReference type="SUPFAM" id="SSF56672">
    <property type="entry name" value="DNA/RNA polymerases"/>
    <property type="match status" value="1"/>
</dbReference>
<evidence type="ECO:0000313" key="27">
    <source>
        <dbReference type="Proteomes" id="UP000018050"/>
    </source>
</evidence>
<dbReference type="PROSITE" id="PS00116">
    <property type="entry name" value="DNA_POLYMERASE_B"/>
    <property type="match status" value="1"/>
</dbReference>
<evidence type="ECO:0000256" key="12">
    <source>
        <dbReference type="ARBA" id="ARBA00022833"/>
    </source>
</evidence>
<keyword evidence="5 20" id="KW-0808">Transferase</keyword>
<dbReference type="GO" id="GO:0008296">
    <property type="term" value="F:3'-5'-DNA exonuclease activity"/>
    <property type="evidence" value="ECO:0007669"/>
    <property type="project" value="TreeGrafter"/>
</dbReference>
<dbReference type="GO" id="GO:0045004">
    <property type="term" value="P:DNA replication proofreading"/>
    <property type="evidence" value="ECO:0007669"/>
    <property type="project" value="TreeGrafter"/>
</dbReference>
<dbReference type="InterPro" id="IPR043502">
    <property type="entry name" value="DNA/RNA_pol_sf"/>
</dbReference>
<keyword evidence="22" id="KW-0472">Membrane</keyword>
<dbReference type="EMBL" id="HG670980">
    <property type="protein sequence ID" value="CDI79132.1"/>
    <property type="molecule type" value="Genomic_DNA"/>
</dbReference>
<comment type="subcellular location">
    <subcellularLocation>
        <location evidence="2 20">Nucleus</location>
    </subcellularLocation>
</comment>
<organism evidence="26 27">
    <name type="scientific">Eimeria acervulina</name>
    <name type="common">Coccidian parasite</name>
    <dbReference type="NCBI Taxonomy" id="5801"/>
    <lineage>
        <taxon>Eukaryota</taxon>
        <taxon>Sar</taxon>
        <taxon>Alveolata</taxon>
        <taxon>Apicomplexa</taxon>
        <taxon>Conoidasida</taxon>
        <taxon>Coccidia</taxon>
        <taxon>Eucoccidiorida</taxon>
        <taxon>Eimeriorina</taxon>
        <taxon>Eimeriidae</taxon>
        <taxon>Eimeria</taxon>
    </lineage>
</organism>
<keyword evidence="22" id="KW-0812">Transmembrane</keyword>
<dbReference type="GO" id="GO:0003887">
    <property type="term" value="F:DNA-directed DNA polymerase activity"/>
    <property type="evidence" value="ECO:0007669"/>
    <property type="project" value="UniProtKB-KW"/>
</dbReference>
<dbReference type="InterPro" id="IPR006134">
    <property type="entry name" value="DNA-dir_DNA_pol_B_multi_dom"/>
</dbReference>
<gene>
    <name evidence="26" type="ORF">EAH_00001440</name>
</gene>
<evidence type="ECO:0000256" key="19">
    <source>
        <dbReference type="ARBA" id="ARBA00049244"/>
    </source>
</evidence>
<name>U6GHV3_EIMAC</name>
<dbReference type="SUPFAM" id="SSF53098">
    <property type="entry name" value="Ribonuclease H-like"/>
    <property type="match status" value="1"/>
</dbReference>
<feature type="region of interest" description="Disordered" evidence="21">
    <location>
        <begin position="47"/>
        <end position="69"/>
    </location>
</feature>
<dbReference type="InterPro" id="IPR006172">
    <property type="entry name" value="DNA-dir_DNA_pol_B"/>
</dbReference>
<keyword evidence="22" id="KW-1133">Transmembrane helix</keyword>
<dbReference type="PRINTS" id="PR00106">
    <property type="entry name" value="DNAPOLB"/>
</dbReference>
<dbReference type="Gene3D" id="3.90.1600.10">
    <property type="entry name" value="Palm domain of DNA polymerase"/>
    <property type="match status" value="1"/>
</dbReference>
<dbReference type="GO" id="GO:0006287">
    <property type="term" value="P:base-excision repair, gap-filling"/>
    <property type="evidence" value="ECO:0007669"/>
    <property type="project" value="TreeGrafter"/>
</dbReference>
<keyword evidence="7 20" id="KW-0235">DNA replication</keyword>
<evidence type="ECO:0000256" key="2">
    <source>
        <dbReference type="ARBA" id="ARBA00004123"/>
    </source>
</evidence>
<evidence type="ECO:0000256" key="15">
    <source>
        <dbReference type="ARBA" id="ARBA00023004"/>
    </source>
</evidence>
<dbReference type="InterPro" id="IPR012337">
    <property type="entry name" value="RNaseH-like_sf"/>
</dbReference>
<feature type="compositionally biased region" description="Low complexity" evidence="21">
    <location>
        <begin position="8"/>
        <end position="17"/>
    </location>
</feature>
<dbReference type="AlphaFoldDB" id="U6GHV3"/>
<dbReference type="GeneID" id="25268214"/>
<dbReference type="Gene3D" id="3.30.420.10">
    <property type="entry name" value="Ribonuclease H-like superfamily/Ribonuclease H"/>
    <property type="match status" value="1"/>
</dbReference>
<dbReference type="OMA" id="CNNCRPR"/>
<evidence type="ECO:0000256" key="17">
    <source>
        <dbReference type="ARBA" id="ARBA00023125"/>
    </source>
</evidence>
<evidence type="ECO:0000256" key="20">
    <source>
        <dbReference type="RuleBase" id="RU000442"/>
    </source>
</evidence>
<dbReference type="GO" id="GO:0008270">
    <property type="term" value="F:zinc ion binding"/>
    <property type="evidence" value="ECO:0007669"/>
    <property type="project" value="UniProtKB-KW"/>
</dbReference>
<evidence type="ECO:0000256" key="5">
    <source>
        <dbReference type="ARBA" id="ARBA00022679"/>
    </source>
</evidence>
<proteinExistence type="inferred from homology"/>
<keyword evidence="18 20" id="KW-0539">Nucleus</keyword>
<dbReference type="PANTHER" id="PTHR10322:SF23">
    <property type="entry name" value="DNA POLYMERASE DELTA CATALYTIC SUBUNIT"/>
    <property type="match status" value="1"/>
</dbReference>
<feature type="domain" description="DNA-directed DNA polymerase family B exonuclease" evidence="24">
    <location>
        <begin position="330"/>
        <end position="598"/>
    </location>
</feature>
<keyword evidence="9 20" id="KW-0479">Metal-binding</keyword>
<dbReference type="NCBIfam" id="TIGR00592">
    <property type="entry name" value="pol2"/>
    <property type="match status" value="1"/>
</dbReference>
<evidence type="ECO:0000256" key="7">
    <source>
        <dbReference type="ARBA" id="ARBA00022705"/>
    </source>
</evidence>
<evidence type="ECO:0000256" key="11">
    <source>
        <dbReference type="ARBA" id="ARBA00022801"/>
    </source>
</evidence>
<keyword evidence="27" id="KW-1185">Reference proteome</keyword>
<keyword evidence="15 20" id="KW-0408">Iron</keyword>
<protein>
    <recommendedName>
        <fullName evidence="20">DNA polymerase</fullName>
        <ecNumber evidence="20">2.7.7.7</ecNumber>
    </recommendedName>
</protein>
<evidence type="ECO:0000256" key="10">
    <source>
        <dbReference type="ARBA" id="ARBA00022771"/>
    </source>
</evidence>
<feature type="transmembrane region" description="Helical" evidence="22">
    <location>
        <begin position="1076"/>
        <end position="1098"/>
    </location>
</feature>
<dbReference type="CDD" id="cd05777">
    <property type="entry name" value="DNA_polB_delta_exo"/>
    <property type="match status" value="1"/>
</dbReference>
<dbReference type="InterPro" id="IPR025687">
    <property type="entry name" value="Znf-C4pol"/>
</dbReference>
<feature type="domain" description="DNA-directed DNA polymerase family B multifunctional" evidence="23">
    <location>
        <begin position="628"/>
        <end position="1046"/>
    </location>
</feature>
<evidence type="ECO:0000313" key="26">
    <source>
        <dbReference type="EMBL" id="CDI79132.1"/>
    </source>
</evidence>
<dbReference type="Pfam" id="PF00136">
    <property type="entry name" value="DNA_pol_B"/>
    <property type="match status" value="1"/>
</dbReference>